<dbReference type="STRING" id="1073996.SAMN05444271_1458"/>
<keyword evidence="2" id="KW-1133">Transmembrane helix</keyword>
<sequence length="630" mass="65629">MGSTSLDRQTVVIAVVLLLFAGGVAGAGLVFGLGELSPTQDIYRVGVEADSPYHDVVDRHPALAPREPDREKLTTGELDLIVSPSGGSNTVSLAVGGVSEGAVDVGALSPSTVSVAHAPTEKGTAALTAFRSAVQGYNDRLMALESNATAAYPVNVRLQYRTQESLVTGGQNRRVDGGDSTQGSTDDDSGSTDAEGSTDSSTDGEDGSTGSDEGSTGSDDPNRDSRQDDPELADDDRSLLDRLLGSGSASGSPAEISPPFPFQSLVLAFVFLVPMNFIIQAYGGTILNERINRRGELLLVAPIKRLDIVAGKTLPYLVAAVVAISGVSYGVDGGILSVAAVLPVALAFLASTFVGAMFARSFKELTFVTVTVSVALTSYVFVPAIFTNVTPIALISPLSIVVMELQGETVGLGGYIFSTAPFYLGSAILFLLGVGVYREEDMFTQKPVPLKFLDAIDARLRGPKSVAVASALTIPFVFIAELLAIAVLFVMPVDLSVPLILVVIAAIEEVAKSIHIYAGFESDRFGRSTKMALLLGGLSGLGFFVGEKFTVIAQVVGLPELVLGQATLTPSGVTPSATAVLFFAPLVLHAVTAAISALGAKKNLRWYLLAMLVATVVHAAYNFGVVSIYG</sequence>
<evidence type="ECO:0000256" key="2">
    <source>
        <dbReference type="SAM" id="Phobius"/>
    </source>
</evidence>
<evidence type="ECO:0000256" key="1">
    <source>
        <dbReference type="SAM" id="MobiDB-lite"/>
    </source>
</evidence>
<dbReference type="Proteomes" id="UP000198888">
    <property type="component" value="Unassembled WGS sequence"/>
</dbReference>
<protein>
    <submittedName>
        <fullName evidence="3">ABC-type transport system permease protein</fullName>
    </submittedName>
</protein>
<feature type="compositionally biased region" description="Low complexity" evidence="1">
    <location>
        <begin position="208"/>
        <end position="219"/>
    </location>
</feature>
<dbReference type="EMBL" id="FNYR01000045">
    <property type="protein sequence ID" value="SEJ31351.1"/>
    <property type="molecule type" value="Genomic_DNA"/>
</dbReference>
<feature type="transmembrane region" description="Helical" evidence="2">
    <location>
        <begin position="497"/>
        <end position="520"/>
    </location>
</feature>
<feature type="region of interest" description="Disordered" evidence="1">
    <location>
        <begin position="165"/>
        <end position="233"/>
    </location>
</feature>
<dbReference type="RefSeq" id="WP_177171966.1">
    <property type="nucleotide sequence ID" value="NZ_CP024845.1"/>
</dbReference>
<proteinExistence type="predicted"/>
<feature type="transmembrane region" description="Helical" evidence="2">
    <location>
        <begin position="415"/>
        <end position="437"/>
    </location>
</feature>
<reference evidence="3 4" key="1">
    <citation type="submission" date="2016-10" db="EMBL/GenBank/DDBJ databases">
        <authorList>
            <person name="de Groot N.N."/>
        </authorList>
    </citation>
    <scope>NUCLEOTIDE SEQUENCE [LARGE SCALE GENOMIC DNA]</scope>
    <source>
        <strain evidence="3 4">DSM 22187</strain>
    </source>
</reference>
<feature type="transmembrane region" description="Helical" evidence="2">
    <location>
        <begin position="576"/>
        <end position="599"/>
    </location>
</feature>
<dbReference type="AlphaFoldDB" id="A0A1H6XQM1"/>
<feature type="transmembrane region" description="Helical" evidence="2">
    <location>
        <begin position="466"/>
        <end position="491"/>
    </location>
</feature>
<evidence type="ECO:0000313" key="4">
    <source>
        <dbReference type="Proteomes" id="UP000198888"/>
    </source>
</evidence>
<feature type="transmembrane region" description="Helical" evidence="2">
    <location>
        <begin position="335"/>
        <end position="358"/>
    </location>
</feature>
<evidence type="ECO:0000313" key="3">
    <source>
        <dbReference type="EMBL" id="SEJ31351.1"/>
    </source>
</evidence>
<keyword evidence="2" id="KW-0472">Membrane</keyword>
<dbReference type="KEGG" id="hae:halTADL_0550"/>
<keyword evidence="4" id="KW-1185">Reference proteome</keyword>
<feature type="compositionally biased region" description="Basic and acidic residues" evidence="1">
    <location>
        <begin position="220"/>
        <end position="233"/>
    </location>
</feature>
<accession>A0A2H4PZ17</accession>
<keyword evidence="2" id="KW-0812">Transmembrane</keyword>
<feature type="transmembrane region" description="Helical" evidence="2">
    <location>
        <begin position="308"/>
        <end position="329"/>
    </location>
</feature>
<feature type="transmembrane region" description="Helical" evidence="2">
    <location>
        <begin position="606"/>
        <end position="629"/>
    </location>
</feature>
<dbReference type="OrthoDB" id="106980at2157"/>
<feature type="compositionally biased region" description="Low complexity" evidence="1">
    <location>
        <begin position="191"/>
        <end position="201"/>
    </location>
</feature>
<accession>A0A1H6XQM1</accession>
<feature type="transmembrane region" description="Helical" evidence="2">
    <location>
        <begin position="532"/>
        <end position="556"/>
    </location>
</feature>
<dbReference type="GeneID" id="35001368"/>
<feature type="transmembrane region" description="Helical" evidence="2">
    <location>
        <begin position="265"/>
        <end position="287"/>
    </location>
</feature>
<organism evidence="3 4">
    <name type="scientific">Halohasta litchfieldiae</name>
    <dbReference type="NCBI Taxonomy" id="1073996"/>
    <lineage>
        <taxon>Archaea</taxon>
        <taxon>Methanobacteriati</taxon>
        <taxon>Methanobacteriota</taxon>
        <taxon>Stenosarchaea group</taxon>
        <taxon>Halobacteria</taxon>
        <taxon>Halobacteriales</taxon>
        <taxon>Haloferacaceae</taxon>
        <taxon>Halohasta</taxon>
    </lineage>
</organism>
<gene>
    <name evidence="3" type="ORF">SAMN05444271_1458</name>
</gene>
<feature type="transmembrane region" description="Helical" evidence="2">
    <location>
        <begin position="365"/>
        <end position="395"/>
    </location>
</feature>
<name>A0A1H6XQM1_9EURY</name>